<dbReference type="EMBL" id="BAAAGX010000042">
    <property type="protein sequence ID" value="GAA0280096.1"/>
    <property type="molecule type" value="Genomic_DNA"/>
</dbReference>
<feature type="transmembrane region" description="Helical" evidence="4">
    <location>
        <begin position="183"/>
        <end position="204"/>
    </location>
</feature>
<proteinExistence type="predicted"/>
<feature type="region of interest" description="Disordered" evidence="3">
    <location>
        <begin position="515"/>
        <end position="556"/>
    </location>
</feature>
<dbReference type="InterPro" id="IPR004843">
    <property type="entry name" value="Calcineurin-like_PHP"/>
</dbReference>
<evidence type="ECO:0000256" key="1">
    <source>
        <dbReference type="ARBA" id="ARBA00022723"/>
    </source>
</evidence>
<feature type="compositionally biased region" description="Polar residues" evidence="3">
    <location>
        <begin position="538"/>
        <end position="556"/>
    </location>
</feature>
<dbReference type="Gene3D" id="3.60.21.10">
    <property type="match status" value="1"/>
</dbReference>
<protein>
    <submittedName>
        <fullName evidence="6">Metallophosphoesterase</fullName>
    </submittedName>
</protein>
<dbReference type="SUPFAM" id="SSF56300">
    <property type="entry name" value="Metallo-dependent phosphatases"/>
    <property type="match status" value="1"/>
</dbReference>
<feature type="transmembrane region" description="Helical" evidence="4">
    <location>
        <begin position="156"/>
        <end position="176"/>
    </location>
</feature>
<dbReference type="InterPro" id="IPR051158">
    <property type="entry name" value="Metallophosphoesterase_sf"/>
</dbReference>
<keyword evidence="4" id="KW-1133">Transmembrane helix</keyword>
<feature type="transmembrane region" description="Helical" evidence="4">
    <location>
        <begin position="49"/>
        <end position="70"/>
    </location>
</feature>
<evidence type="ECO:0000313" key="6">
    <source>
        <dbReference type="EMBL" id="GAA0280096.1"/>
    </source>
</evidence>
<feature type="region of interest" description="Disordered" evidence="3">
    <location>
        <begin position="1"/>
        <end position="34"/>
    </location>
</feature>
<dbReference type="Proteomes" id="UP001500967">
    <property type="component" value="Unassembled WGS sequence"/>
</dbReference>
<feature type="compositionally biased region" description="Low complexity" evidence="3">
    <location>
        <begin position="515"/>
        <end position="537"/>
    </location>
</feature>
<keyword evidence="7" id="KW-1185">Reference proteome</keyword>
<feature type="compositionally biased region" description="Basic and acidic residues" evidence="3">
    <location>
        <begin position="374"/>
        <end position="388"/>
    </location>
</feature>
<feature type="region of interest" description="Disordered" evidence="3">
    <location>
        <begin position="369"/>
        <end position="388"/>
    </location>
</feature>
<evidence type="ECO:0000259" key="5">
    <source>
        <dbReference type="Pfam" id="PF00149"/>
    </source>
</evidence>
<evidence type="ECO:0000256" key="4">
    <source>
        <dbReference type="SAM" id="Phobius"/>
    </source>
</evidence>
<sequence>MGSDSIPTPPEDADATPVTSDGNAVTESDAPAHGRHRLARLRSVRGPQWLRTGVLAFLIALVGTVLGLQLGGRAEVEIGPFQMQLAAQPSLTGGSQLRIPPLGAISVQSHRGPIRLVARVDGLNESETRQLIADPARIEEATDLTTGDVRSAIQTLALRAAGAALLGAVLLGAIAFRDVRRTALTGGMAVVLLAGGSGIAAATLNPNSLSQPRYEGLLTNIPALIGDARSIYDNYGQYRGQLVSILTNMSKVYEAVSTLPNYQPDPNTIRVMHVSDLHNNPTAWQVIGTIGNQFQVNAVFDTGDLTDWGSATEANLYASNIAALKVPYVFIRGNHDSADVARAVATNPNAVVLDDTVREVAGLTVAGVGSSRFTPDKTTGDDNAGKDVEAQSGDALAETVQRYNRENEKSVDVMMVHEPAAAEPLKDRGPLILAGHTHERKVEALDKDTLLMIEGSTGAAGLRGLQGDTPKSFEMTVLYFAQDGALKAYDEITVSGSGQSQVELRRVIIGQRNATPTATVTASPSGTVTVSPSPSAPNTQPVIPSPTGAATPSATP</sequence>
<reference evidence="6 7" key="1">
    <citation type="journal article" date="2019" name="Int. J. Syst. Evol. Microbiol.">
        <title>The Global Catalogue of Microorganisms (GCM) 10K type strain sequencing project: providing services to taxonomists for standard genome sequencing and annotation.</title>
        <authorList>
            <consortium name="The Broad Institute Genomics Platform"/>
            <consortium name="The Broad Institute Genome Sequencing Center for Infectious Disease"/>
            <person name="Wu L."/>
            <person name="Ma J."/>
        </authorList>
    </citation>
    <scope>NUCLEOTIDE SEQUENCE [LARGE SCALE GENOMIC DNA]</scope>
    <source>
        <strain evidence="6 7">JCM 10425</strain>
    </source>
</reference>
<feature type="compositionally biased region" description="Polar residues" evidence="3">
    <location>
        <begin position="17"/>
        <end position="26"/>
    </location>
</feature>
<dbReference type="PANTHER" id="PTHR31302">
    <property type="entry name" value="TRANSMEMBRANE PROTEIN WITH METALLOPHOSPHOESTERASE DOMAIN-RELATED"/>
    <property type="match status" value="1"/>
</dbReference>
<keyword evidence="4" id="KW-0812">Transmembrane</keyword>
<dbReference type="Pfam" id="PF00149">
    <property type="entry name" value="Metallophos"/>
    <property type="match status" value="1"/>
</dbReference>
<organism evidence="6 7">
    <name type="scientific">Cryptosporangium japonicum</name>
    <dbReference type="NCBI Taxonomy" id="80872"/>
    <lineage>
        <taxon>Bacteria</taxon>
        <taxon>Bacillati</taxon>
        <taxon>Actinomycetota</taxon>
        <taxon>Actinomycetes</taxon>
        <taxon>Cryptosporangiales</taxon>
        <taxon>Cryptosporangiaceae</taxon>
        <taxon>Cryptosporangium</taxon>
    </lineage>
</organism>
<dbReference type="InterPro" id="IPR029052">
    <property type="entry name" value="Metallo-depent_PP-like"/>
</dbReference>
<evidence type="ECO:0000256" key="3">
    <source>
        <dbReference type="SAM" id="MobiDB-lite"/>
    </source>
</evidence>
<evidence type="ECO:0000313" key="7">
    <source>
        <dbReference type="Proteomes" id="UP001500967"/>
    </source>
</evidence>
<gene>
    <name evidence="6" type="ORF">GCM10009539_80020</name>
</gene>
<name>A0ABN0V8J8_9ACTN</name>
<keyword evidence="4" id="KW-0472">Membrane</keyword>
<keyword evidence="1" id="KW-0479">Metal-binding</keyword>
<keyword evidence="2" id="KW-0378">Hydrolase</keyword>
<dbReference type="RefSeq" id="WP_344654174.1">
    <property type="nucleotide sequence ID" value="NZ_BAAAGX010000042.1"/>
</dbReference>
<evidence type="ECO:0000256" key="2">
    <source>
        <dbReference type="ARBA" id="ARBA00022801"/>
    </source>
</evidence>
<dbReference type="PANTHER" id="PTHR31302:SF31">
    <property type="entry name" value="PHOSPHODIESTERASE YAEI"/>
    <property type="match status" value="1"/>
</dbReference>
<comment type="caution">
    <text evidence="6">The sequence shown here is derived from an EMBL/GenBank/DDBJ whole genome shotgun (WGS) entry which is preliminary data.</text>
</comment>
<feature type="domain" description="Calcineurin-like phosphoesterase" evidence="5">
    <location>
        <begin position="269"/>
        <end position="439"/>
    </location>
</feature>
<accession>A0ABN0V8J8</accession>